<feature type="transmembrane region" description="Helical" evidence="2">
    <location>
        <begin position="6"/>
        <end position="33"/>
    </location>
</feature>
<keyword evidence="2" id="KW-0812">Transmembrane</keyword>
<feature type="transmembrane region" description="Helical" evidence="2">
    <location>
        <begin position="361"/>
        <end position="382"/>
    </location>
</feature>
<feature type="transmembrane region" description="Helical" evidence="2">
    <location>
        <begin position="326"/>
        <end position="349"/>
    </location>
</feature>
<dbReference type="GO" id="GO:0015128">
    <property type="term" value="F:gluconate transmembrane transporter activity"/>
    <property type="evidence" value="ECO:0007669"/>
    <property type="project" value="InterPro"/>
</dbReference>
<comment type="caution">
    <text evidence="3">The sequence shown here is derived from an EMBL/GenBank/DDBJ whole genome shotgun (WGS) entry which is preliminary data.</text>
</comment>
<reference evidence="3 4" key="1">
    <citation type="submission" date="2020-02" db="EMBL/GenBank/DDBJ databases">
        <authorList>
            <person name="Li X.-J."/>
            <person name="Feng X.-M."/>
        </authorList>
    </citation>
    <scope>NUCLEOTIDE SEQUENCE [LARGE SCALE GENOMIC DNA]</scope>
    <source>
        <strain evidence="3 4">CGMCC 4.7225</strain>
    </source>
</reference>
<dbReference type="GO" id="GO:0005886">
    <property type="term" value="C:plasma membrane"/>
    <property type="evidence" value="ECO:0007669"/>
    <property type="project" value="TreeGrafter"/>
</dbReference>
<name>A0A6N9YL62_9ACTN</name>
<proteinExistence type="predicted"/>
<feature type="transmembrane region" description="Helical" evidence="2">
    <location>
        <begin position="441"/>
        <end position="463"/>
    </location>
</feature>
<dbReference type="Pfam" id="PF02447">
    <property type="entry name" value="GntP_permease"/>
    <property type="match status" value="2"/>
</dbReference>
<accession>A0A6N9YL62</accession>
<dbReference type="Proteomes" id="UP000469185">
    <property type="component" value="Unassembled WGS sequence"/>
</dbReference>
<evidence type="ECO:0000313" key="3">
    <source>
        <dbReference type="EMBL" id="NED95682.1"/>
    </source>
</evidence>
<dbReference type="InterPro" id="IPR003474">
    <property type="entry name" value="Glcn_transporter"/>
</dbReference>
<feature type="transmembrane region" description="Helical" evidence="2">
    <location>
        <begin position="172"/>
        <end position="191"/>
    </location>
</feature>
<organism evidence="3 4">
    <name type="scientific">Phytoactinopolyspora alkaliphila</name>
    <dbReference type="NCBI Taxonomy" id="1783498"/>
    <lineage>
        <taxon>Bacteria</taxon>
        <taxon>Bacillati</taxon>
        <taxon>Actinomycetota</taxon>
        <taxon>Actinomycetes</taxon>
        <taxon>Jiangellales</taxon>
        <taxon>Jiangellaceae</taxon>
        <taxon>Phytoactinopolyspora</taxon>
    </lineage>
</organism>
<feature type="compositionally biased region" description="Low complexity" evidence="1">
    <location>
        <begin position="222"/>
        <end position="243"/>
    </location>
</feature>
<keyword evidence="2" id="KW-0472">Membrane</keyword>
<dbReference type="EMBL" id="JAAGOB010000005">
    <property type="protein sequence ID" value="NED95682.1"/>
    <property type="molecule type" value="Genomic_DNA"/>
</dbReference>
<feature type="transmembrane region" description="Helical" evidence="2">
    <location>
        <begin position="131"/>
        <end position="152"/>
    </location>
</feature>
<dbReference type="PANTHER" id="PTHR30354:SF11">
    <property type="entry name" value="PERMEASE"/>
    <property type="match status" value="1"/>
</dbReference>
<feature type="transmembrane region" description="Helical" evidence="2">
    <location>
        <begin position="402"/>
        <end position="420"/>
    </location>
</feature>
<protein>
    <submittedName>
        <fullName evidence="3">GntP family permease</fullName>
    </submittedName>
</protein>
<evidence type="ECO:0000313" key="4">
    <source>
        <dbReference type="Proteomes" id="UP000469185"/>
    </source>
</evidence>
<feature type="transmembrane region" description="Helical" evidence="2">
    <location>
        <begin position="97"/>
        <end position="119"/>
    </location>
</feature>
<feature type="transmembrane region" description="Helical" evidence="2">
    <location>
        <begin position="483"/>
        <end position="507"/>
    </location>
</feature>
<evidence type="ECO:0000256" key="2">
    <source>
        <dbReference type="SAM" id="Phobius"/>
    </source>
</evidence>
<keyword evidence="2" id="KW-1133">Transmembrane helix</keyword>
<sequence length="508" mass="51451">MAALVLGIAAIVVIVLWTRLDAFIALLIAALVVGFVAGSPITDTLASITGGFGATMGSIGIVIGLGVAVGKILEVSGAADALARAFVRALGRGREPWAMAGTGGLVSIPVFCDSGYVIMNPLARSIARRKRTGYVTLALALGCGMTLTHHLVPPTPGPLAVTGIIGADLGGVILTGLAFTVVLMPIVVLYAKWMGPKLESEIVPDVRTAVYGSVGAAMDSARGSAGSAGSATTSAGSAGSITAVDDGPSTAAEEPDEDGPEEITHALGTPPDGEKPHRMTAWLASLPLLVPLLLIVANTVTTAVDRNRQGVLAGDEGYEPSGAAEFMSFVGSPVVALIIGILLAVYVLLPRWITRPQVTGWLAQAASAAGLILLITGAGGALGQVLRDSGVGDELAETISSWNLPGVLVPFLIASLVRLAQGSGTVAMITAASVTAPLVSGLGISPLVAVLACCAGSMVFSYFNDSYFWVVTRFTGLEGVAALRGWSGITTAVWLGSLPLLLIASAIL</sequence>
<dbReference type="AlphaFoldDB" id="A0A6N9YL62"/>
<dbReference type="PANTHER" id="PTHR30354">
    <property type="entry name" value="GNT FAMILY GLUCONATE TRANSPORTER"/>
    <property type="match status" value="1"/>
</dbReference>
<feature type="region of interest" description="Disordered" evidence="1">
    <location>
        <begin position="222"/>
        <end position="275"/>
    </location>
</feature>
<evidence type="ECO:0000256" key="1">
    <source>
        <dbReference type="SAM" id="MobiDB-lite"/>
    </source>
</evidence>
<keyword evidence="4" id="KW-1185">Reference proteome</keyword>
<gene>
    <name evidence="3" type="ORF">G1H11_10195</name>
</gene>
<feature type="transmembrane region" description="Helical" evidence="2">
    <location>
        <begin position="45"/>
        <end position="69"/>
    </location>
</feature>
<feature type="transmembrane region" description="Helical" evidence="2">
    <location>
        <begin position="281"/>
        <end position="300"/>
    </location>
</feature>